<accession>A0A4P1R4C4</accession>
<evidence type="ECO:0000256" key="2">
    <source>
        <dbReference type="PROSITE-ProRule" id="PRU00285"/>
    </source>
</evidence>
<dbReference type="PROSITE" id="PS01031">
    <property type="entry name" value="SHSP"/>
    <property type="match status" value="1"/>
</dbReference>
<dbReference type="InterPro" id="IPR031107">
    <property type="entry name" value="Small_HSP"/>
</dbReference>
<evidence type="ECO:0000256" key="1">
    <source>
        <dbReference type="ARBA" id="ARBA00023016"/>
    </source>
</evidence>
<dbReference type="Proteomes" id="UP000188354">
    <property type="component" value="Chromosome LG11"/>
</dbReference>
<keyword evidence="7" id="KW-1185">Reference proteome</keyword>
<gene>
    <name evidence="6" type="ORF">TanjilG_10374</name>
</gene>
<dbReference type="EMBL" id="CM007371">
    <property type="protein sequence ID" value="OIW01213.1"/>
    <property type="molecule type" value="Genomic_DNA"/>
</dbReference>
<evidence type="ECO:0000313" key="6">
    <source>
        <dbReference type="EMBL" id="OIW01213.1"/>
    </source>
</evidence>
<dbReference type="SUPFAM" id="SSF49764">
    <property type="entry name" value="HSP20-like chaperones"/>
    <property type="match status" value="1"/>
</dbReference>
<comment type="similarity">
    <text evidence="2 3">Belongs to the small heat shock protein (HSP20) family.</text>
</comment>
<evidence type="ECO:0000256" key="3">
    <source>
        <dbReference type="RuleBase" id="RU003616"/>
    </source>
</evidence>
<dbReference type="Pfam" id="PF00011">
    <property type="entry name" value="HSP20"/>
    <property type="match status" value="1"/>
</dbReference>
<organism evidence="6 7">
    <name type="scientific">Lupinus angustifolius</name>
    <name type="common">Narrow-leaved blue lupine</name>
    <dbReference type="NCBI Taxonomy" id="3871"/>
    <lineage>
        <taxon>Eukaryota</taxon>
        <taxon>Viridiplantae</taxon>
        <taxon>Streptophyta</taxon>
        <taxon>Embryophyta</taxon>
        <taxon>Tracheophyta</taxon>
        <taxon>Spermatophyta</taxon>
        <taxon>Magnoliopsida</taxon>
        <taxon>eudicotyledons</taxon>
        <taxon>Gunneridae</taxon>
        <taxon>Pentapetalae</taxon>
        <taxon>rosids</taxon>
        <taxon>fabids</taxon>
        <taxon>Fabales</taxon>
        <taxon>Fabaceae</taxon>
        <taxon>Papilionoideae</taxon>
        <taxon>50 kb inversion clade</taxon>
        <taxon>genistoids sensu lato</taxon>
        <taxon>core genistoids</taxon>
        <taxon>Genisteae</taxon>
        <taxon>Lupinus</taxon>
    </lineage>
</organism>
<evidence type="ECO:0000313" key="7">
    <source>
        <dbReference type="Proteomes" id="UP000188354"/>
    </source>
</evidence>
<dbReference type="OrthoDB" id="1397974at2759"/>
<reference evidence="6 7" key="1">
    <citation type="journal article" date="2017" name="Plant Biotechnol. J.">
        <title>A comprehensive draft genome sequence for lupin (Lupinus angustifolius), an emerging health food: insights into plant-microbe interactions and legume evolution.</title>
        <authorList>
            <person name="Hane J.K."/>
            <person name="Ming Y."/>
            <person name="Kamphuis L.G."/>
            <person name="Nelson M.N."/>
            <person name="Garg G."/>
            <person name="Atkins C.A."/>
            <person name="Bayer P.E."/>
            <person name="Bravo A."/>
            <person name="Bringans S."/>
            <person name="Cannon S."/>
            <person name="Edwards D."/>
            <person name="Foley R."/>
            <person name="Gao L.L."/>
            <person name="Harrison M.J."/>
            <person name="Huang W."/>
            <person name="Hurgobin B."/>
            <person name="Li S."/>
            <person name="Liu C.W."/>
            <person name="McGrath A."/>
            <person name="Morahan G."/>
            <person name="Murray J."/>
            <person name="Weller J."/>
            <person name="Jian J."/>
            <person name="Singh K.B."/>
        </authorList>
    </citation>
    <scope>NUCLEOTIDE SEQUENCE [LARGE SCALE GENOMIC DNA]</scope>
    <source>
        <strain evidence="7">cv. Tanjil</strain>
        <tissue evidence="6">Whole plant</tissue>
    </source>
</reference>
<keyword evidence="1" id="KW-0346">Stress response</keyword>
<feature type="domain" description="SHSP" evidence="5">
    <location>
        <begin position="33"/>
        <end position="155"/>
    </location>
</feature>
<dbReference type="InterPro" id="IPR008978">
    <property type="entry name" value="HSP20-like_chaperone"/>
</dbReference>
<dbReference type="InterPro" id="IPR002068">
    <property type="entry name" value="A-crystallin/Hsp20_dom"/>
</dbReference>
<dbReference type="Gene3D" id="2.60.40.790">
    <property type="match status" value="1"/>
</dbReference>
<dbReference type="Gramene" id="OIW01213">
    <property type="protein sequence ID" value="OIW01213"/>
    <property type="gene ID" value="TanjilG_10374"/>
</dbReference>
<protein>
    <recommendedName>
        <fullName evidence="5">SHSP domain-containing protein</fullName>
    </recommendedName>
</protein>
<sequence length="157" mass="18310">MYLFSKPFGRRHEPPRPKAWDSFQESEPYPLVTSQSEPYPPIINAHIEWKDTPEAHVYKVHLEGMNNNNVKVEVDEGGRVLCIIGEKRVKKQEHRGGLHHVEFSSGTFIQRLTLPENSMVDHVRAHMDNEVLTVTVPKHRVMNNNNNRVRNINIYEH</sequence>
<dbReference type="AlphaFoldDB" id="A0A4P1R4C4"/>
<evidence type="ECO:0000256" key="4">
    <source>
        <dbReference type="SAM" id="MobiDB-lite"/>
    </source>
</evidence>
<evidence type="ECO:0000259" key="5">
    <source>
        <dbReference type="PROSITE" id="PS01031"/>
    </source>
</evidence>
<dbReference type="PANTHER" id="PTHR11527">
    <property type="entry name" value="HEAT-SHOCK PROTEIN 20 FAMILY MEMBER"/>
    <property type="match status" value="1"/>
</dbReference>
<feature type="compositionally biased region" description="Basic and acidic residues" evidence="4">
    <location>
        <begin position="10"/>
        <end position="19"/>
    </location>
</feature>
<feature type="region of interest" description="Disordered" evidence="4">
    <location>
        <begin position="1"/>
        <end position="24"/>
    </location>
</feature>
<name>A0A4P1R4C4_LUPAN</name>
<proteinExistence type="inferred from homology"/>
<dbReference type="KEGG" id="lang:109359234"/>